<sequence>MARGGREGSDGSDRADAPAADESDEVTELAAELRRLLLVSSRILRSHTASEEVSASQFSVLAFLQRSGTSTPGALADFEHVSPPVMTRMLGRLEEAGLVRRSAHPGDGRQVQVALTDSGEQVVLQGRAERDAWLRRRLQAAGPQERRTLREATALLRRTLVERRD</sequence>
<feature type="domain" description="HTH marR-type" evidence="2">
    <location>
        <begin position="26"/>
        <end position="158"/>
    </location>
</feature>
<dbReference type="InterPro" id="IPR000835">
    <property type="entry name" value="HTH_MarR-typ"/>
</dbReference>
<dbReference type="Gene3D" id="1.10.10.10">
    <property type="entry name" value="Winged helix-like DNA-binding domain superfamily/Winged helix DNA-binding domain"/>
    <property type="match status" value="1"/>
</dbReference>
<comment type="caution">
    <text evidence="3">The sequence shown here is derived from an EMBL/GenBank/DDBJ whole genome shotgun (WGS) entry which is preliminary data.</text>
</comment>
<dbReference type="GO" id="GO:0003677">
    <property type="term" value="F:DNA binding"/>
    <property type="evidence" value="ECO:0007669"/>
    <property type="project" value="UniProtKB-KW"/>
</dbReference>
<dbReference type="PANTHER" id="PTHR39515">
    <property type="entry name" value="CONSERVED PROTEIN"/>
    <property type="match status" value="1"/>
</dbReference>
<dbReference type="InterPro" id="IPR036390">
    <property type="entry name" value="WH_DNA-bd_sf"/>
</dbReference>
<dbReference type="PROSITE" id="PS50995">
    <property type="entry name" value="HTH_MARR_2"/>
    <property type="match status" value="1"/>
</dbReference>
<reference evidence="3 4" key="1">
    <citation type="submission" date="2021-03" db="EMBL/GenBank/DDBJ databases">
        <title>Sequencing the genomes of 1000 actinobacteria strains.</title>
        <authorList>
            <person name="Klenk H.-P."/>
        </authorList>
    </citation>
    <scope>NUCLEOTIDE SEQUENCE [LARGE SCALE GENOMIC DNA]</scope>
    <source>
        <strain evidence="3 4">DSM 14564</strain>
    </source>
</reference>
<dbReference type="SMART" id="SM00347">
    <property type="entry name" value="HTH_MARR"/>
    <property type="match status" value="1"/>
</dbReference>
<accession>A0ABS4YRW2</accession>
<evidence type="ECO:0000313" key="4">
    <source>
        <dbReference type="Proteomes" id="UP000698222"/>
    </source>
</evidence>
<evidence type="ECO:0000313" key="3">
    <source>
        <dbReference type="EMBL" id="MBP2411132.1"/>
    </source>
</evidence>
<dbReference type="PRINTS" id="PR00598">
    <property type="entry name" value="HTHMARR"/>
</dbReference>
<dbReference type="RefSeq" id="WP_209895538.1">
    <property type="nucleotide sequence ID" value="NZ_BAAAJV010000050.1"/>
</dbReference>
<proteinExistence type="predicted"/>
<gene>
    <name evidence="3" type="ORF">JOF44_004035</name>
</gene>
<keyword evidence="3" id="KW-0238">DNA-binding</keyword>
<dbReference type="PANTHER" id="PTHR39515:SF2">
    <property type="entry name" value="HTH-TYPE TRANSCRIPTIONAL REGULATOR RV0880"/>
    <property type="match status" value="1"/>
</dbReference>
<dbReference type="EMBL" id="JAGIOC010000001">
    <property type="protein sequence ID" value="MBP2411132.1"/>
    <property type="molecule type" value="Genomic_DNA"/>
</dbReference>
<evidence type="ECO:0000256" key="1">
    <source>
        <dbReference type="SAM" id="MobiDB-lite"/>
    </source>
</evidence>
<feature type="compositionally biased region" description="Basic and acidic residues" evidence="1">
    <location>
        <begin position="1"/>
        <end position="16"/>
    </location>
</feature>
<protein>
    <submittedName>
        <fullName evidence="3">DNA-binding MarR family transcriptional regulator</fullName>
    </submittedName>
</protein>
<dbReference type="InterPro" id="IPR036388">
    <property type="entry name" value="WH-like_DNA-bd_sf"/>
</dbReference>
<dbReference type="SUPFAM" id="SSF46785">
    <property type="entry name" value="Winged helix' DNA-binding domain"/>
    <property type="match status" value="1"/>
</dbReference>
<dbReference type="Proteomes" id="UP000698222">
    <property type="component" value="Unassembled WGS sequence"/>
</dbReference>
<keyword evidence="4" id="KW-1185">Reference proteome</keyword>
<dbReference type="Pfam" id="PF01047">
    <property type="entry name" value="MarR"/>
    <property type="match status" value="1"/>
</dbReference>
<name>A0ABS4YRW2_9MICO</name>
<feature type="region of interest" description="Disordered" evidence="1">
    <location>
        <begin position="1"/>
        <end position="26"/>
    </location>
</feature>
<dbReference type="InterPro" id="IPR052526">
    <property type="entry name" value="HTH-type_Bedaq_tolerance"/>
</dbReference>
<evidence type="ECO:0000259" key="2">
    <source>
        <dbReference type="PROSITE" id="PS50995"/>
    </source>
</evidence>
<organism evidence="3 4">
    <name type="scientific">Brachybacterium fresconis</name>
    <dbReference type="NCBI Taxonomy" id="173363"/>
    <lineage>
        <taxon>Bacteria</taxon>
        <taxon>Bacillati</taxon>
        <taxon>Actinomycetota</taxon>
        <taxon>Actinomycetes</taxon>
        <taxon>Micrococcales</taxon>
        <taxon>Dermabacteraceae</taxon>
        <taxon>Brachybacterium</taxon>
    </lineage>
</organism>